<dbReference type="EMBL" id="CACRXK020007011">
    <property type="protein sequence ID" value="CAB4011049.1"/>
    <property type="molecule type" value="Genomic_DNA"/>
</dbReference>
<dbReference type="PANTHER" id="PTHR45754:SF3">
    <property type="entry name" value="METHYLENETETRAHYDROFOLATE REDUCTASE (NADPH)"/>
    <property type="match status" value="1"/>
</dbReference>
<dbReference type="InterPro" id="IPR029041">
    <property type="entry name" value="FAD-linked_oxidoreductase-like"/>
</dbReference>
<organism evidence="12 13">
    <name type="scientific">Paramuricea clavata</name>
    <name type="common">Red gorgonian</name>
    <name type="synonym">Violescent sea-whip</name>
    <dbReference type="NCBI Taxonomy" id="317549"/>
    <lineage>
        <taxon>Eukaryota</taxon>
        <taxon>Metazoa</taxon>
        <taxon>Cnidaria</taxon>
        <taxon>Anthozoa</taxon>
        <taxon>Octocorallia</taxon>
        <taxon>Malacalcyonacea</taxon>
        <taxon>Plexauridae</taxon>
        <taxon>Paramuricea</taxon>
    </lineage>
</organism>
<evidence type="ECO:0000313" key="13">
    <source>
        <dbReference type="Proteomes" id="UP001152795"/>
    </source>
</evidence>
<evidence type="ECO:0000256" key="8">
    <source>
        <dbReference type="ARBA" id="ARBA00047751"/>
    </source>
</evidence>
<feature type="region of interest" description="Disordered" evidence="10">
    <location>
        <begin position="1"/>
        <end position="27"/>
    </location>
</feature>
<dbReference type="GO" id="GO:0005829">
    <property type="term" value="C:cytosol"/>
    <property type="evidence" value="ECO:0007669"/>
    <property type="project" value="TreeGrafter"/>
</dbReference>
<dbReference type="InterPro" id="IPR053806">
    <property type="entry name" value="MTHFR_C"/>
</dbReference>
<keyword evidence="4" id="KW-0285">Flavoprotein</keyword>
<dbReference type="CDD" id="cd00537">
    <property type="entry name" value="MTHFR"/>
    <property type="match status" value="1"/>
</dbReference>
<evidence type="ECO:0000256" key="4">
    <source>
        <dbReference type="ARBA" id="ARBA00022630"/>
    </source>
</evidence>
<feature type="compositionally biased region" description="Low complexity" evidence="10">
    <location>
        <begin position="18"/>
        <end position="27"/>
    </location>
</feature>
<comment type="caution">
    <text evidence="12">The sequence shown here is derived from an EMBL/GenBank/DDBJ whole genome shotgun (WGS) entry which is preliminary data.</text>
</comment>
<reference evidence="12" key="1">
    <citation type="submission" date="2020-04" db="EMBL/GenBank/DDBJ databases">
        <authorList>
            <person name="Alioto T."/>
            <person name="Alioto T."/>
            <person name="Gomez Garrido J."/>
        </authorList>
    </citation>
    <scope>NUCLEOTIDE SEQUENCE</scope>
    <source>
        <strain evidence="12">A484AB</strain>
    </source>
</reference>
<keyword evidence="6" id="KW-0560">Oxidoreductase</keyword>
<dbReference type="AlphaFoldDB" id="A0A6S7I2B8"/>
<evidence type="ECO:0000256" key="9">
    <source>
        <dbReference type="RuleBase" id="RU004254"/>
    </source>
</evidence>
<dbReference type="InterPro" id="IPR004621">
    <property type="entry name" value="Fadh2_euk"/>
</dbReference>
<dbReference type="Proteomes" id="UP001152795">
    <property type="component" value="Unassembled WGS sequence"/>
</dbReference>
<dbReference type="Gene3D" id="3.20.20.220">
    <property type="match status" value="1"/>
</dbReference>
<evidence type="ECO:0000313" key="12">
    <source>
        <dbReference type="EMBL" id="CAB4011049.1"/>
    </source>
</evidence>
<dbReference type="Pfam" id="PF02219">
    <property type="entry name" value="MTHFR"/>
    <property type="match status" value="1"/>
</dbReference>
<protein>
    <recommendedName>
        <fullName evidence="7">methylenetetrahydrofolate reductase (NADPH)</fullName>
        <ecNumber evidence="7">1.5.1.53</ecNumber>
    </recommendedName>
</protein>
<keyword evidence="5" id="KW-0274">FAD</keyword>
<proteinExistence type="inferred from homology"/>
<evidence type="ECO:0000256" key="2">
    <source>
        <dbReference type="ARBA" id="ARBA00004777"/>
    </source>
</evidence>
<sequence>MMVQDTFESGVLTKRKCPSPSSGTSTPLSLIEKIKQSIALEKNFFSLEFFPPRTPAGAANLIGKLEKFSSGSPLFCDITWHAAGDPGGDNETSSMHIAGAALNYCGVEIMLHITCANETKETITRHLYKAKSMGIRNILALRGDPPHGEDFEVVDEGLVYGTDLVKHIRQEFGESFTICVAGYPQGHPDCSSYEEDLLHLKEKVDAGADFIITQLFFEVKTFLKFVEDCREIGIDVPIIPGVMPIQSYDSLRHLVKLSKLSIPQEILDAIQPIKDDDLAIRNYGVDYTVKMVNELLSSGVPGVHFYTLNREVATTDVLKQTNLWSLEPLYARSLPWKPSANVKRIKEEVRPIFWASRAKSYVHRTSEWDEFPNSRWGDSAAASFGDLSDYHLFYLRNRTKKATLLKMWGEELTSVQDVYDVFVCYISAEKNANGTKVTMLPWNEDELAPETSQVSEDLVELNRTGVLTINSQPHVNAAKSTDPVFGWGGAGGYVYQKAYLEFFTRKELVDKLLKVLETDFPSVSYHVVDHKGEVDIISEDLASPVAVTWGVFPGKEIIQPTVVDPVSFQIWKEEAFALWQQQWARLYPEGSKSREIIDTIHDNYLLVNLVDNDYVAGNCLFEAIKKAVELVDTKEQTDPSVVTEDDGINSG</sequence>
<dbReference type="PANTHER" id="PTHR45754">
    <property type="entry name" value="METHYLENETETRAHYDROFOLATE REDUCTASE"/>
    <property type="match status" value="1"/>
</dbReference>
<gene>
    <name evidence="12" type="ORF">PACLA_8A016730</name>
</gene>
<dbReference type="GO" id="GO:0071949">
    <property type="term" value="F:FAD binding"/>
    <property type="evidence" value="ECO:0007669"/>
    <property type="project" value="TreeGrafter"/>
</dbReference>
<comment type="similarity">
    <text evidence="3">Belongs to the methylenetetrahydrofolate reductase family.</text>
</comment>
<dbReference type="SUPFAM" id="SSF51730">
    <property type="entry name" value="FAD-linked oxidoreductase"/>
    <property type="match status" value="1"/>
</dbReference>
<name>A0A6S7I2B8_PARCT</name>
<comment type="catalytic activity">
    <reaction evidence="8">
        <text>(6S)-5-methyl-5,6,7,8-tetrahydrofolate + NADP(+) = (6R)-5,10-methylene-5,6,7,8-tetrahydrofolate + NADPH + H(+)</text>
        <dbReference type="Rhea" id="RHEA:19817"/>
        <dbReference type="ChEBI" id="CHEBI:15378"/>
        <dbReference type="ChEBI" id="CHEBI:15636"/>
        <dbReference type="ChEBI" id="CHEBI:18608"/>
        <dbReference type="ChEBI" id="CHEBI:57783"/>
        <dbReference type="ChEBI" id="CHEBI:58349"/>
        <dbReference type="EC" id="1.5.1.53"/>
    </reaction>
    <physiologicalReaction direction="right-to-left" evidence="8">
        <dbReference type="Rhea" id="RHEA:19819"/>
    </physiologicalReaction>
</comment>
<keyword evidence="13" id="KW-1185">Reference proteome</keyword>
<dbReference type="InterPro" id="IPR003171">
    <property type="entry name" value="Mehydrof_redctse-like"/>
</dbReference>
<evidence type="ECO:0000256" key="6">
    <source>
        <dbReference type="ARBA" id="ARBA00023002"/>
    </source>
</evidence>
<evidence type="ECO:0000256" key="7">
    <source>
        <dbReference type="ARBA" id="ARBA00034530"/>
    </source>
</evidence>
<dbReference type="Pfam" id="PF21895">
    <property type="entry name" value="MTHFR_C"/>
    <property type="match status" value="1"/>
</dbReference>
<dbReference type="GO" id="GO:0106313">
    <property type="term" value="F:methylenetetrahydrofolate reductase (NADPH) activity"/>
    <property type="evidence" value="ECO:0007669"/>
    <property type="project" value="UniProtKB-EC"/>
</dbReference>
<accession>A0A6S7I2B8</accession>
<evidence type="ECO:0000256" key="5">
    <source>
        <dbReference type="ARBA" id="ARBA00022827"/>
    </source>
</evidence>
<evidence type="ECO:0000256" key="1">
    <source>
        <dbReference type="ARBA" id="ARBA00001974"/>
    </source>
</evidence>
<dbReference type="UniPathway" id="UPA00193"/>
<comment type="pathway">
    <text evidence="2 9">One-carbon metabolism; tetrahydrofolate interconversion.</text>
</comment>
<evidence type="ECO:0000259" key="11">
    <source>
        <dbReference type="Pfam" id="PF21895"/>
    </source>
</evidence>
<dbReference type="GO" id="GO:0009086">
    <property type="term" value="P:methionine biosynthetic process"/>
    <property type="evidence" value="ECO:0007669"/>
    <property type="project" value="TreeGrafter"/>
</dbReference>
<feature type="domain" description="MTHFR SAM-binding regulatory" evidence="11">
    <location>
        <begin position="332"/>
        <end position="631"/>
    </location>
</feature>
<comment type="cofactor">
    <cofactor evidence="1">
        <name>FAD</name>
        <dbReference type="ChEBI" id="CHEBI:57692"/>
    </cofactor>
</comment>
<dbReference type="NCBIfam" id="TIGR00677">
    <property type="entry name" value="fadh2_euk"/>
    <property type="match status" value="1"/>
</dbReference>
<evidence type="ECO:0000256" key="10">
    <source>
        <dbReference type="SAM" id="MobiDB-lite"/>
    </source>
</evidence>
<dbReference type="GO" id="GO:0035999">
    <property type="term" value="P:tetrahydrofolate interconversion"/>
    <property type="evidence" value="ECO:0007669"/>
    <property type="project" value="UniProtKB-UniPathway"/>
</dbReference>
<evidence type="ECO:0000256" key="3">
    <source>
        <dbReference type="ARBA" id="ARBA00006743"/>
    </source>
</evidence>
<dbReference type="EC" id="1.5.1.53" evidence="7"/>
<dbReference type="OrthoDB" id="16284at2759"/>